<feature type="region of interest" description="Disordered" evidence="1">
    <location>
        <begin position="1"/>
        <end position="140"/>
    </location>
</feature>
<gene>
    <name evidence="2" type="ORF">ARMGADRAFT_1032703</name>
</gene>
<dbReference type="OrthoDB" id="5418601at2759"/>
<proteinExistence type="predicted"/>
<dbReference type="EMBL" id="KZ293666">
    <property type="protein sequence ID" value="PBK90121.1"/>
    <property type="molecule type" value="Genomic_DNA"/>
</dbReference>
<feature type="compositionally biased region" description="Acidic residues" evidence="1">
    <location>
        <begin position="77"/>
        <end position="91"/>
    </location>
</feature>
<feature type="compositionally biased region" description="Basic and acidic residues" evidence="1">
    <location>
        <begin position="92"/>
        <end position="101"/>
    </location>
</feature>
<name>A0A2H3D4D3_ARMGA</name>
<accession>A0A2H3D4D3</accession>
<reference evidence="3" key="1">
    <citation type="journal article" date="2017" name="Nat. Ecol. Evol.">
        <title>Genome expansion and lineage-specific genetic innovations in the forest pathogenic fungi Armillaria.</title>
        <authorList>
            <person name="Sipos G."/>
            <person name="Prasanna A.N."/>
            <person name="Walter M.C."/>
            <person name="O'Connor E."/>
            <person name="Balint B."/>
            <person name="Krizsan K."/>
            <person name="Kiss B."/>
            <person name="Hess J."/>
            <person name="Varga T."/>
            <person name="Slot J."/>
            <person name="Riley R."/>
            <person name="Boka B."/>
            <person name="Rigling D."/>
            <person name="Barry K."/>
            <person name="Lee J."/>
            <person name="Mihaltcheva S."/>
            <person name="LaButti K."/>
            <person name="Lipzen A."/>
            <person name="Waldron R."/>
            <person name="Moloney N.M."/>
            <person name="Sperisen C."/>
            <person name="Kredics L."/>
            <person name="Vagvoelgyi C."/>
            <person name="Patrignani A."/>
            <person name="Fitzpatrick D."/>
            <person name="Nagy I."/>
            <person name="Doyle S."/>
            <person name="Anderson J.B."/>
            <person name="Grigoriev I.V."/>
            <person name="Gueldener U."/>
            <person name="Muensterkoetter M."/>
            <person name="Nagy L.G."/>
        </authorList>
    </citation>
    <scope>NUCLEOTIDE SEQUENCE [LARGE SCALE GENOMIC DNA]</scope>
    <source>
        <strain evidence="3">Ar21-2</strain>
    </source>
</reference>
<sequence>MAIWKRIRSVFLTSRTSKDPSPDETPILDENPNTTVSSEPREQHSTRSASEDASPTLEATSDSSCLHLESPSIVDSQTDDTEEQPSEDTSDDDPRPPEESRSANYLHPESPSIVDLQSNASEEQPSEDTSGDSSPPEDISLPKVTISAFTETGQAKSSIVVPKQRAYTGRKPVISSCLADIPCATLGVQGLLDQLNSTLRTSYTLDDPSLSALLEDCNADNYDFGMSYGCLRRTWYIHDWSAVRDALRRFEEEDRERRQKAFVGNRIQVFDEVALPPRRVWDLYSNRVVPWWTQIYQPQPISHAWVDAKDRVDVWTPINGYKWPVPIPKDTNLDLIRIEMLNVNLGAERMWLDVLCLRQVGGPEEDLRAEEWKLDVPTIGHLYDGANVVIYLGGLGRPLTLKDGDLDNNRCWFRRAWIVQEVGYSRVIAGDMPDGPMHAKHRKRKYETELPTRFHNQRRYIRGIKYSVFGALEEMQHRLRDWHFLAYYEAGKSRVALFSFYPELGNAGAKWRPSWDQLMTKPLPRYSDRVYMVDVDWNEEMNENSCHAHYIEKGLVRGLGVVEGGDRYGKLVIEGKDGTEHAFNIAAAHEYPIPEGTYTLICTHTASYKDLVIGRRLPGERFEKVSVLQFCDEEEWGRLKDLHISEQCRNILV</sequence>
<protein>
    <recommendedName>
        <fullName evidence="4">Heterokaryon incompatibility domain-containing protein</fullName>
    </recommendedName>
</protein>
<evidence type="ECO:0000313" key="2">
    <source>
        <dbReference type="EMBL" id="PBK90121.1"/>
    </source>
</evidence>
<dbReference type="InParanoid" id="A0A2H3D4D3"/>
<organism evidence="2 3">
    <name type="scientific">Armillaria gallica</name>
    <name type="common">Bulbous honey fungus</name>
    <name type="synonym">Armillaria bulbosa</name>
    <dbReference type="NCBI Taxonomy" id="47427"/>
    <lineage>
        <taxon>Eukaryota</taxon>
        <taxon>Fungi</taxon>
        <taxon>Dikarya</taxon>
        <taxon>Basidiomycota</taxon>
        <taxon>Agaricomycotina</taxon>
        <taxon>Agaricomycetes</taxon>
        <taxon>Agaricomycetidae</taxon>
        <taxon>Agaricales</taxon>
        <taxon>Marasmiineae</taxon>
        <taxon>Physalacriaceae</taxon>
        <taxon>Armillaria</taxon>
    </lineage>
</organism>
<evidence type="ECO:0000313" key="3">
    <source>
        <dbReference type="Proteomes" id="UP000217790"/>
    </source>
</evidence>
<dbReference type="Proteomes" id="UP000217790">
    <property type="component" value="Unassembled WGS sequence"/>
</dbReference>
<keyword evidence="3" id="KW-1185">Reference proteome</keyword>
<dbReference type="STRING" id="47427.A0A2H3D4D3"/>
<feature type="compositionally biased region" description="Polar residues" evidence="1">
    <location>
        <begin position="46"/>
        <end position="64"/>
    </location>
</feature>
<evidence type="ECO:0008006" key="4">
    <source>
        <dbReference type="Google" id="ProtNLM"/>
    </source>
</evidence>
<dbReference type="AlphaFoldDB" id="A0A2H3D4D3"/>
<evidence type="ECO:0000256" key="1">
    <source>
        <dbReference type="SAM" id="MobiDB-lite"/>
    </source>
</evidence>